<dbReference type="InterPro" id="IPR036869">
    <property type="entry name" value="J_dom_sf"/>
</dbReference>
<dbReference type="InterPro" id="IPR018253">
    <property type="entry name" value="DnaJ_domain_CS"/>
</dbReference>
<dbReference type="SUPFAM" id="SSF46565">
    <property type="entry name" value="Chaperone J-domain"/>
    <property type="match status" value="1"/>
</dbReference>
<dbReference type="Gene3D" id="2.10.230.10">
    <property type="entry name" value="Heat shock protein DnaJ, cysteine-rich domain"/>
    <property type="match status" value="1"/>
</dbReference>
<accession>A0A6C0JPA1</accession>
<dbReference type="AlphaFoldDB" id="A0A6C0JPA1"/>
<dbReference type="SUPFAM" id="SSF57938">
    <property type="entry name" value="DnaJ/Hsp40 cysteine-rich domain"/>
    <property type="match status" value="1"/>
</dbReference>
<dbReference type="SUPFAM" id="SSF49493">
    <property type="entry name" value="HSP40/DnaJ peptide-binding domain"/>
    <property type="match status" value="2"/>
</dbReference>
<evidence type="ECO:0000256" key="2">
    <source>
        <dbReference type="ARBA" id="ARBA00022737"/>
    </source>
</evidence>
<dbReference type="SMART" id="SM00271">
    <property type="entry name" value="DnaJ"/>
    <property type="match status" value="1"/>
</dbReference>
<dbReference type="InterPro" id="IPR001623">
    <property type="entry name" value="DnaJ_domain"/>
</dbReference>
<dbReference type="GO" id="GO:0030544">
    <property type="term" value="F:Hsp70 protein binding"/>
    <property type="evidence" value="ECO:0007669"/>
    <property type="project" value="InterPro"/>
</dbReference>
<name>A0A6C0JPA1_9ZZZZ</name>
<protein>
    <recommendedName>
        <fullName evidence="8">J domain-containing protein</fullName>
    </recommendedName>
</protein>
<evidence type="ECO:0008006" key="8">
    <source>
        <dbReference type="Google" id="ProtNLM"/>
    </source>
</evidence>
<dbReference type="GO" id="GO:0006457">
    <property type="term" value="P:protein folding"/>
    <property type="evidence" value="ECO:0007669"/>
    <property type="project" value="InterPro"/>
</dbReference>
<evidence type="ECO:0000259" key="5">
    <source>
        <dbReference type="PROSITE" id="PS50076"/>
    </source>
</evidence>
<evidence type="ECO:0000313" key="7">
    <source>
        <dbReference type="EMBL" id="QHU07595.1"/>
    </source>
</evidence>
<keyword evidence="2" id="KW-0677">Repeat</keyword>
<dbReference type="PROSITE" id="PS00636">
    <property type="entry name" value="DNAJ_1"/>
    <property type="match status" value="1"/>
</dbReference>
<dbReference type="CDD" id="cd10719">
    <property type="entry name" value="DnaJ_zf"/>
    <property type="match status" value="1"/>
</dbReference>
<evidence type="ECO:0000259" key="6">
    <source>
        <dbReference type="PROSITE" id="PS51188"/>
    </source>
</evidence>
<reference evidence="7" key="1">
    <citation type="journal article" date="2020" name="Nature">
        <title>Giant virus diversity and host interactions through global metagenomics.</title>
        <authorList>
            <person name="Schulz F."/>
            <person name="Roux S."/>
            <person name="Paez-Espino D."/>
            <person name="Jungbluth S."/>
            <person name="Walsh D.A."/>
            <person name="Denef V.J."/>
            <person name="McMahon K.D."/>
            <person name="Konstantinidis K.T."/>
            <person name="Eloe-Fadrosh E.A."/>
            <person name="Kyrpides N.C."/>
            <person name="Woyke T."/>
        </authorList>
    </citation>
    <scope>NUCLEOTIDE SEQUENCE</scope>
    <source>
        <strain evidence="7">GVMAG-S-1040241-154</strain>
    </source>
</reference>
<dbReference type="InterPro" id="IPR001305">
    <property type="entry name" value="HSP_DnaJ_Cys-rich_dom"/>
</dbReference>
<organism evidence="7">
    <name type="scientific">viral metagenome</name>
    <dbReference type="NCBI Taxonomy" id="1070528"/>
    <lineage>
        <taxon>unclassified sequences</taxon>
        <taxon>metagenomes</taxon>
        <taxon>organismal metagenomes</taxon>
    </lineage>
</organism>
<dbReference type="InterPro" id="IPR036410">
    <property type="entry name" value="HSP_DnaJ_Cys-rich_dom_sf"/>
</dbReference>
<feature type="domain" description="CR-type" evidence="6">
    <location>
        <begin position="123"/>
        <end position="212"/>
    </location>
</feature>
<sequence>MTYKYYDLLGLNKDNNPSQKEIKMAYHKLAMKHHPDKNPNDQKTADLFKEISNAYSILSDEDKKNKYDRLGDNNYEEGGMNNFNPEDIFSAFFNDGGFNGFGREDHFGFNFNRNMKRNSKCDNIEKIIKVSLEDVYNGINNKMKISTKKYCLNCRSTCDKCGGTGVYKQMKNMGFLTQIHQGPCSKCGAKGEILKLNKSCKDCKGEGSYSKESMANLVVNAGFPDNYKTIFKGFGEQPQKNNDTPGDLVIILKIIDDTKFVRKENNLYYKTQIGLVDSIVGKIIEIPFFNDEKIKINTQDLGVILNNKDYLIENKGLPIFNNNSRKGNLFISFSIESKKIKNKEKIDELRKLLIDIIN</sequence>
<dbReference type="Gene3D" id="2.60.260.20">
    <property type="entry name" value="Urease metallochaperone UreE, N-terminal domain"/>
    <property type="match status" value="2"/>
</dbReference>
<keyword evidence="4" id="KW-0862">Zinc</keyword>
<dbReference type="Pfam" id="PF00226">
    <property type="entry name" value="DnaJ"/>
    <property type="match status" value="1"/>
</dbReference>
<dbReference type="EMBL" id="MN740684">
    <property type="protein sequence ID" value="QHU07595.1"/>
    <property type="molecule type" value="Genomic_DNA"/>
</dbReference>
<proteinExistence type="predicted"/>
<feature type="domain" description="J" evidence="5">
    <location>
        <begin position="4"/>
        <end position="71"/>
    </location>
</feature>
<dbReference type="InterPro" id="IPR044713">
    <property type="entry name" value="DNJA1/2-like"/>
</dbReference>
<evidence type="ECO:0000256" key="4">
    <source>
        <dbReference type="ARBA" id="ARBA00022833"/>
    </source>
</evidence>
<dbReference type="PRINTS" id="PR00625">
    <property type="entry name" value="JDOMAIN"/>
</dbReference>
<dbReference type="CDD" id="cd06257">
    <property type="entry name" value="DnaJ"/>
    <property type="match status" value="1"/>
</dbReference>
<evidence type="ECO:0000256" key="3">
    <source>
        <dbReference type="ARBA" id="ARBA00022771"/>
    </source>
</evidence>
<dbReference type="GO" id="GO:0008270">
    <property type="term" value="F:zinc ion binding"/>
    <property type="evidence" value="ECO:0007669"/>
    <property type="project" value="UniProtKB-KW"/>
</dbReference>
<dbReference type="InterPro" id="IPR002939">
    <property type="entry name" value="DnaJ_C"/>
</dbReference>
<evidence type="ECO:0000256" key="1">
    <source>
        <dbReference type="ARBA" id="ARBA00022723"/>
    </source>
</evidence>
<dbReference type="InterPro" id="IPR008971">
    <property type="entry name" value="HSP40/DnaJ_pept-bd"/>
</dbReference>
<dbReference type="PROSITE" id="PS50076">
    <property type="entry name" value="DNAJ_2"/>
    <property type="match status" value="1"/>
</dbReference>
<dbReference type="PANTHER" id="PTHR43888">
    <property type="entry name" value="DNAJ-LIKE-2, ISOFORM A-RELATED"/>
    <property type="match status" value="1"/>
</dbReference>
<keyword evidence="1" id="KW-0479">Metal-binding</keyword>
<dbReference type="PROSITE" id="PS51188">
    <property type="entry name" value="ZF_CR"/>
    <property type="match status" value="1"/>
</dbReference>
<keyword evidence="3" id="KW-0863">Zinc-finger</keyword>
<dbReference type="Gene3D" id="1.10.287.110">
    <property type="entry name" value="DnaJ domain"/>
    <property type="match status" value="1"/>
</dbReference>
<dbReference type="Pfam" id="PF01556">
    <property type="entry name" value="DnaJ_C"/>
    <property type="match status" value="1"/>
</dbReference>
<dbReference type="GO" id="GO:0051082">
    <property type="term" value="F:unfolded protein binding"/>
    <property type="evidence" value="ECO:0007669"/>
    <property type="project" value="InterPro"/>
</dbReference>